<evidence type="ECO:0000259" key="3">
    <source>
        <dbReference type="PROSITE" id="PS51186"/>
    </source>
</evidence>
<protein>
    <submittedName>
        <fullName evidence="4 5">N-acetyltransferase</fullName>
    </submittedName>
</protein>
<dbReference type="GO" id="GO:0016747">
    <property type="term" value="F:acyltransferase activity, transferring groups other than amino-acyl groups"/>
    <property type="evidence" value="ECO:0007669"/>
    <property type="project" value="InterPro"/>
</dbReference>
<keyword evidence="6" id="KW-1185">Reference proteome</keyword>
<evidence type="ECO:0000256" key="2">
    <source>
        <dbReference type="ARBA" id="ARBA00023315"/>
    </source>
</evidence>
<dbReference type="RefSeq" id="WP_204949167.1">
    <property type="nucleotide sequence ID" value="NZ_BSFF01000002.1"/>
</dbReference>
<dbReference type="Proteomes" id="UP000758856">
    <property type="component" value="Unassembled WGS sequence"/>
</dbReference>
<organism evidence="4 7">
    <name type="scientific">Methylopila capsulata</name>
    <dbReference type="NCBI Taxonomy" id="61654"/>
    <lineage>
        <taxon>Bacteria</taxon>
        <taxon>Pseudomonadati</taxon>
        <taxon>Pseudomonadota</taxon>
        <taxon>Alphaproteobacteria</taxon>
        <taxon>Hyphomicrobiales</taxon>
        <taxon>Methylopilaceae</taxon>
        <taxon>Methylopila</taxon>
    </lineage>
</organism>
<dbReference type="EMBL" id="JAFBCY010000001">
    <property type="protein sequence ID" value="MBM7850785.1"/>
    <property type="molecule type" value="Genomic_DNA"/>
</dbReference>
<proteinExistence type="predicted"/>
<dbReference type="PANTHER" id="PTHR43800">
    <property type="entry name" value="PEPTIDYL-LYSINE N-ACETYLTRANSFERASE YJAB"/>
    <property type="match status" value="1"/>
</dbReference>
<keyword evidence="1" id="KW-0808">Transferase</keyword>
<dbReference type="Pfam" id="PF00583">
    <property type="entry name" value="Acetyltransf_1"/>
    <property type="match status" value="1"/>
</dbReference>
<dbReference type="Proteomes" id="UP001143400">
    <property type="component" value="Unassembled WGS sequence"/>
</dbReference>
<reference evidence="4" key="1">
    <citation type="journal article" date="2014" name="Int. J. Syst. Evol. Microbiol.">
        <title>Complete genome sequence of Corynebacterium casei LMG S-19264T (=DSM 44701T), isolated from a smear-ripened cheese.</title>
        <authorList>
            <consortium name="US DOE Joint Genome Institute (JGI-PGF)"/>
            <person name="Walter F."/>
            <person name="Albersmeier A."/>
            <person name="Kalinowski J."/>
            <person name="Ruckert C."/>
        </authorList>
    </citation>
    <scope>NUCLEOTIDE SEQUENCE</scope>
    <source>
        <strain evidence="4">VKM B-1606</strain>
    </source>
</reference>
<sequence>MNALTNGLYDIPFDRLPAIITYLERTAPLDEPPAALPAGVAISAVERPRADWYRALFRCVGDDWLWFDRLRLTDAALQELLDQPERRLLLMTRGEEEIGFAELEPPSEASVEIVYFGLVKEAGGAGLGRALMRAALVAAFRPGVGRVWLHTCNFDAPGALAFYDRMGFRAYAQKIEISDDPRLTGLLPRHAAPHVPLRG</sequence>
<evidence type="ECO:0000313" key="4">
    <source>
        <dbReference type="EMBL" id="GLK56079.1"/>
    </source>
</evidence>
<evidence type="ECO:0000313" key="6">
    <source>
        <dbReference type="Proteomes" id="UP000758856"/>
    </source>
</evidence>
<dbReference type="EMBL" id="BSFF01000002">
    <property type="protein sequence ID" value="GLK56079.1"/>
    <property type="molecule type" value="Genomic_DNA"/>
</dbReference>
<dbReference type="InterPro" id="IPR000182">
    <property type="entry name" value="GNAT_dom"/>
</dbReference>
<dbReference type="AlphaFoldDB" id="A0A9W6IVH8"/>
<dbReference type="Gene3D" id="3.40.630.30">
    <property type="match status" value="1"/>
</dbReference>
<gene>
    <name evidence="4" type="ORF">GCM10008170_20980</name>
    <name evidence="5" type="ORF">JOD31_000997</name>
</gene>
<dbReference type="PANTHER" id="PTHR43800:SF1">
    <property type="entry name" value="PEPTIDYL-LYSINE N-ACETYLTRANSFERASE YJAB"/>
    <property type="match status" value="1"/>
</dbReference>
<feature type="domain" description="N-acetyltransferase" evidence="3">
    <location>
        <begin position="40"/>
        <end position="193"/>
    </location>
</feature>
<evidence type="ECO:0000256" key="1">
    <source>
        <dbReference type="ARBA" id="ARBA00022679"/>
    </source>
</evidence>
<reference evidence="4" key="3">
    <citation type="submission" date="2023-01" db="EMBL/GenBank/DDBJ databases">
        <authorList>
            <person name="Sun Q."/>
            <person name="Evtushenko L."/>
        </authorList>
    </citation>
    <scope>NUCLEOTIDE SEQUENCE</scope>
    <source>
        <strain evidence="4">VKM B-1606</strain>
    </source>
</reference>
<dbReference type="SUPFAM" id="SSF55729">
    <property type="entry name" value="Acyl-CoA N-acyltransferases (Nat)"/>
    <property type="match status" value="1"/>
</dbReference>
<keyword evidence="2" id="KW-0012">Acyltransferase</keyword>
<reference evidence="5 6" key="2">
    <citation type="submission" date="2021-01" db="EMBL/GenBank/DDBJ databases">
        <title>Genomic Encyclopedia of Type Strains, Phase IV (KMG-IV): sequencing the most valuable type-strain genomes for metagenomic binning, comparative biology and taxonomic classification.</title>
        <authorList>
            <person name="Goeker M."/>
        </authorList>
    </citation>
    <scope>NUCLEOTIDE SEQUENCE [LARGE SCALE GENOMIC DNA]</scope>
    <source>
        <strain evidence="5 6">DSM 6130</strain>
    </source>
</reference>
<evidence type="ECO:0000313" key="7">
    <source>
        <dbReference type="Proteomes" id="UP001143400"/>
    </source>
</evidence>
<accession>A0A9W6IVH8</accession>
<comment type="caution">
    <text evidence="4">The sequence shown here is derived from an EMBL/GenBank/DDBJ whole genome shotgun (WGS) entry which is preliminary data.</text>
</comment>
<dbReference type="PROSITE" id="PS51186">
    <property type="entry name" value="GNAT"/>
    <property type="match status" value="1"/>
</dbReference>
<evidence type="ECO:0000313" key="5">
    <source>
        <dbReference type="EMBL" id="MBM7850785.1"/>
    </source>
</evidence>
<dbReference type="InterPro" id="IPR016181">
    <property type="entry name" value="Acyl_CoA_acyltransferase"/>
</dbReference>
<dbReference type="CDD" id="cd04301">
    <property type="entry name" value="NAT_SF"/>
    <property type="match status" value="1"/>
</dbReference>
<name>A0A9W6IVH8_9HYPH</name>